<dbReference type="CDD" id="cd06171">
    <property type="entry name" value="Sigma70_r4"/>
    <property type="match status" value="1"/>
</dbReference>
<dbReference type="InterPro" id="IPR013324">
    <property type="entry name" value="RNA_pol_sigma_r3/r4-like"/>
</dbReference>
<dbReference type="InterPro" id="IPR013249">
    <property type="entry name" value="RNA_pol_sigma70_r4_t2"/>
</dbReference>
<dbReference type="PANTHER" id="PTHR43133:SF65">
    <property type="entry name" value="ECF RNA POLYMERASE SIGMA FACTOR SIGG"/>
    <property type="match status" value="1"/>
</dbReference>
<dbReference type="Gene3D" id="1.10.1740.10">
    <property type="match status" value="1"/>
</dbReference>
<accession>A0A0H3DHC9</accession>
<feature type="domain" description="RNA polymerase sigma-70 region 2" evidence="5">
    <location>
        <begin position="17"/>
        <end position="80"/>
    </location>
</feature>
<evidence type="ECO:0000256" key="2">
    <source>
        <dbReference type="ARBA" id="ARBA00023015"/>
    </source>
</evidence>
<comment type="similarity">
    <text evidence="1">Belongs to the sigma-70 factor family. ECF subfamily.</text>
</comment>
<dbReference type="InterPro" id="IPR007627">
    <property type="entry name" value="RNA_pol_sigma70_r2"/>
</dbReference>
<dbReference type="Pfam" id="PF08281">
    <property type="entry name" value="Sigma70_r4_2"/>
    <property type="match status" value="1"/>
</dbReference>
<gene>
    <name evidence="7" type="primary">rpoE</name>
    <name evidence="7" type="ordered locus">AMED_7340</name>
</gene>
<dbReference type="SUPFAM" id="SSF88659">
    <property type="entry name" value="Sigma3 and sigma4 domains of RNA polymerase sigma factors"/>
    <property type="match status" value="1"/>
</dbReference>
<dbReference type="InterPro" id="IPR014284">
    <property type="entry name" value="RNA_pol_sigma-70_dom"/>
</dbReference>
<feature type="domain" description="RNA polymerase sigma factor 70 region 4 type 2" evidence="6">
    <location>
        <begin position="131"/>
        <end position="182"/>
    </location>
</feature>
<dbReference type="Proteomes" id="UP000000328">
    <property type="component" value="Chromosome"/>
</dbReference>
<sequence>MTTRAAADCEEFVRHTEQFRRQLFAHCRRLMGSVDDAEDAVQETYLRAWRAFGAFEGRSSVRTWLFRIATNTCLTAMRQRHHNVLPAGLAGPDDEAAMAVLAAAWRGQEMPPQHGFADPAEIVALRENLRLALMASLEYLPARQRVVLILRDVLDWPASEVAELLETTTDGVKSTLKRARTRILQEAPVAEDVVEVAEPGRRALLDRYISAFQNSDATALRNVLRHDAVHETLAMAVA</sequence>
<dbReference type="GeneID" id="92874976"/>
<dbReference type="EMBL" id="CP002000">
    <property type="protein sequence ID" value="ADJ49054.1"/>
    <property type="molecule type" value="Genomic_DNA"/>
</dbReference>
<evidence type="ECO:0000256" key="1">
    <source>
        <dbReference type="ARBA" id="ARBA00010641"/>
    </source>
</evidence>
<dbReference type="NCBIfam" id="TIGR02937">
    <property type="entry name" value="sigma70-ECF"/>
    <property type="match status" value="1"/>
</dbReference>
<dbReference type="SUPFAM" id="SSF88946">
    <property type="entry name" value="Sigma2 domain of RNA polymerase sigma factors"/>
    <property type="match status" value="1"/>
</dbReference>
<evidence type="ECO:0000313" key="8">
    <source>
        <dbReference type="Proteomes" id="UP000000328"/>
    </source>
</evidence>
<dbReference type="InterPro" id="IPR013325">
    <property type="entry name" value="RNA_pol_sigma_r2"/>
</dbReference>
<dbReference type="Gene3D" id="1.10.10.10">
    <property type="entry name" value="Winged helix-like DNA-binding domain superfamily/Winged helix DNA-binding domain"/>
    <property type="match status" value="1"/>
</dbReference>
<dbReference type="Pfam" id="PF04542">
    <property type="entry name" value="Sigma70_r2"/>
    <property type="match status" value="1"/>
</dbReference>
<dbReference type="NCBIfam" id="NF006089">
    <property type="entry name" value="PRK08241.1"/>
    <property type="match status" value="1"/>
</dbReference>
<dbReference type="InterPro" id="IPR039425">
    <property type="entry name" value="RNA_pol_sigma-70-like"/>
</dbReference>
<dbReference type="AlphaFoldDB" id="A0A0H3DHC9"/>
<dbReference type="GO" id="GO:0003677">
    <property type="term" value="F:DNA binding"/>
    <property type="evidence" value="ECO:0007669"/>
    <property type="project" value="InterPro"/>
</dbReference>
<dbReference type="OrthoDB" id="3806887at2"/>
<dbReference type="GO" id="GO:0006352">
    <property type="term" value="P:DNA-templated transcription initiation"/>
    <property type="evidence" value="ECO:0007669"/>
    <property type="project" value="InterPro"/>
</dbReference>
<dbReference type="GO" id="GO:0016987">
    <property type="term" value="F:sigma factor activity"/>
    <property type="evidence" value="ECO:0007669"/>
    <property type="project" value="UniProtKB-KW"/>
</dbReference>
<keyword evidence="2" id="KW-0805">Transcription regulation</keyword>
<reference evidence="7 8" key="1">
    <citation type="journal article" date="2010" name="Cell Res.">
        <title>Complete genome sequence of the rifamycin SV-producing Amycolatopsis mediterranei U32 revealed its genetic characteristics in phylogeny and metabolism.</title>
        <authorList>
            <person name="Zhao W."/>
            <person name="Zhong Y."/>
            <person name="Yuan H."/>
            <person name="Wang J."/>
            <person name="Zheng H."/>
            <person name="Wang Y."/>
            <person name="Cen X."/>
            <person name="Xu F."/>
            <person name="Bai J."/>
            <person name="Han X."/>
            <person name="Lu G."/>
            <person name="Zhu Y."/>
            <person name="Shao Z."/>
            <person name="Yan H."/>
            <person name="Li C."/>
            <person name="Peng N."/>
            <person name="Zhang Z."/>
            <person name="Zhang Y."/>
            <person name="Lin W."/>
            <person name="Fan Y."/>
            <person name="Qin Z."/>
            <person name="Hu Y."/>
            <person name="Zhu B."/>
            <person name="Wang S."/>
            <person name="Ding X."/>
            <person name="Zhao G.P."/>
        </authorList>
    </citation>
    <scope>NUCLEOTIDE SEQUENCE [LARGE SCALE GENOMIC DNA]</scope>
    <source>
        <strain evidence="8">U-32</strain>
    </source>
</reference>
<dbReference type="eggNOG" id="COG1595">
    <property type="taxonomic scope" value="Bacteria"/>
</dbReference>
<proteinExistence type="inferred from homology"/>
<evidence type="ECO:0000259" key="5">
    <source>
        <dbReference type="Pfam" id="PF04542"/>
    </source>
</evidence>
<evidence type="ECO:0000313" key="7">
    <source>
        <dbReference type="EMBL" id="ADJ49054.1"/>
    </source>
</evidence>
<dbReference type="PATRIC" id="fig|749927.5.peg.7633"/>
<protein>
    <submittedName>
        <fullName evidence="7">RNA polymerase sigma-70 factor, ECF subfamily</fullName>
    </submittedName>
</protein>
<dbReference type="HOGENOM" id="CLU_043648_0_0_11"/>
<dbReference type="KEGG" id="amd:AMED_7340"/>
<evidence type="ECO:0000256" key="3">
    <source>
        <dbReference type="ARBA" id="ARBA00023082"/>
    </source>
</evidence>
<evidence type="ECO:0000256" key="4">
    <source>
        <dbReference type="ARBA" id="ARBA00023163"/>
    </source>
</evidence>
<dbReference type="PANTHER" id="PTHR43133">
    <property type="entry name" value="RNA POLYMERASE ECF-TYPE SIGMA FACTO"/>
    <property type="match status" value="1"/>
</dbReference>
<name>A0A0H3DHC9_AMYMU</name>
<evidence type="ECO:0000259" key="6">
    <source>
        <dbReference type="Pfam" id="PF08281"/>
    </source>
</evidence>
<keyword evidence="3" id="KW-0731">Sigma factor</keyword>
<organism evidence="7 8">
    <name type="scientific">Amycolatopsis mediterranei (strain U-32)</name>
    <dbReference type="NCBI Taxonomy" id="749927"/>
    <lineage>
        <taxon>Bacteria</taxon>
        <taxon>Bacillati</taxon>
        <taxon>Actinomycetota</taxon>
        <taxon>Actinomycetes</taxon>
        <taxon>Pseudonocardiales</taxon>
        <taxon>Pseudonocardiaceae</taxon>
        <taxon>Amycolatopsis</taxon>
    </lineage>
</organism>
<dbReference type="InterPro" id="IPR036388">
    <property type="entry name" value="WH-like_DNA-bd_sf"/>
</dbReference>
<dbReference type="RefSeq" id="WP_013229097.1">
    <property type="nucleotide sequence ID" value="NC_014318.1"/>
</dbReference>
<keyword evidence="4" id="KW-0804">Transcription</keyword>